<organism evidence="1">
    <name type="scientific">Arundo donax</name>
    <name type="common">Giant reed</name>
    <name type="synonym">Donax arundinaceus</name>
    <dbReference type="NCBI Taxonomy" id="35708"/>
    <lineage>
        <taxon>Eukaryota</taxon>
        <taxon>Viridiplantae</taxon>
        <taxon>Streptophyta</taxon>
        <taxon>Embryophyta</taxon>
        <taxon>Tracheophyta</taxon>
        <taxon>Spermatophyta</taxon>
        <taxon>Magnoliopsida</taxon>
        <taxon>Liliopsida</taxon>
        <taxon>Poales</taxon>
        <taxon>Poaceae</taxon>
        <taxon>PACMAD clade</taxon>
        <taxon>Arundinoideae</taxon>
        <taxon>Arundineae</taxon>
        <taxon>Arundo</taxon>
    </lineage>
</organism>
<protein>
    <submittedName>
        <fullName evidence="1">Uncharacterized protein</fullName>
    </submittedName>
</protein>
<reference evidence="1" key="2">
    <citation type="journal article" date="2015" name="Data Brief">
        <title>Shoot transcriptome of the giant reed, Arundo donax.</title>
        <authorList>
            <person name="Barrero R.A."/>
            <person name="Guerrero F.D."/>
            <person name="Moolhuijzen P."/>
            <person name="Goolsby J.A."/>
            <person name="Tidwell J."/>
            <person name="Bellgard S.E."/>
            <person name="Bellgard M.I."/>
        </authorList>
    </citation>
    <scope>NUCLEOTIDE SEQUENCE</scope>
    <source>
        <tissue evidence="1">Shoot tissue taken approximately 20 cm above the soil surface</tissue>
    </source>
</reference>
<dbReference type="EMBL" id="GBRH01222766">
    <property type="protein sequence ID" value="JAD75129.1"/>
    <property type="molecule type" value="Transcribed_RNA"/>
</dbReference>
<proteinExistence type="predicted"/>
<name>A0A0A9CFT0_ARUDO</name>
<accession>A0A0A9CFT0</accession>
<evidence type="ECO:0000313" key="1">
    <source>
        <dbReference type="EMBL" id="JAD75129.1"/>
    </source>
</evidence>
<dbReference type="AlphaFoldDB" id="A0A0A9CFT0"/>
<reference evidence="1" key="1">
    <citation type="submission" date="2014-09" db="EMBL/GenBank/DDBJ databases">
        <authorList>
            <person name="Magalhaes I.L.F."/>
            <person name="Oliveira U."/>
            <person name="Santos F.R."/>
            <person name="Vidigal T.H.D.A."/>
            <person name="Brescovit A.D."/>
            <person name="Santos A.J."/>
        </authorList>
    </citation>
    <scope>NUCLEOTIDE SEQUENCE</scope>
    <source>
        <tissue evidence="1">Shoot tissue taken approximately 20 cm above the soil surface</tissue>
    </source>
</reference>
<sequence length="91" mass="10443">MTPHIDQHNVRNSQSKQRTLLLKGRVILSPLSSISSFQIHYKGAWLNVLSLRQPYTFGSLRPSFESIHLPKIGAEKMIQKCTLPTTLWAHY</sequence>